<reference evidence="1 2" key="1">
    <citation type="submission" date="2019-08" db="EMBL/GenBank/DDBJ databases">
        <authorList>
            <person name="Alioto T."/>
            <person name="Alioto T."/>
            <person name="Gomez Garrido J."/>
        </authorList>
    </citation>
    <scope>NUCLEOTIDE SEQUENCE [LARGE SCALE GENOMIC DNA]</scope>
</reference>
<dbReference type="EMBL" id="CABPRJ010001022">
    <property type="protein sequence ID" value="VVC34896.1"/>
    <property type="molecule type" value="Genomic_DNA"/>
</dbReference>
<gene>
    <name evidence="1" type="ORF">CINCED_3A020895</name>
</gene>
<proteinExistence type="predicted"/>
<dbReference type="Proteomes" id="UP000325440">
    <property type="component" value="Unassembled WGS sequence"/>
</dbReference>
<name>A0A5E4MVP5_9HEMI</name>
<organism evidence="1 2">
    <name type="scientific">Cinara cedri</name>
    <dbReference type="NCBI Taxonomy" id="506608"/>
    <lineage>
        <taxon>Eukaryota</taxon>
        <taxon>Metazoa</taxon>
        <taxon>Ecdysozoa</taxon>
        <taxon>Arthropoda</taxon>
        <taxon>Hexapoda</taxon>
        <taxon>Insecta</taxon>
        <taxon>Pterygota</taxon>
        <taxon>Neoptera</taxon>
        <taxon>Paraneoptera</taxon>
        <taxon>Hemiptera</taxon>
        <taxon>Sternorrhyncha</taxon>
        <taxon>Aphidomorpha</taxon>
        <taxon>Aphidoidea</taxon>
        <taxon>Aphididae</taxon>
        <taxon>Lachninae</taxon>
        <taxon>Cinara</taxon>
    </lineage>
</organism>
<sequence length="100" mass="11598">MPDIPLPPEPIITRWGTTWLNAELFYANNFLKFKNVIESSTDGTTSVENLKQLVQNNAVKSGLAFIKSHLSELYMFLKYLEESNSELIKTWIFLEKLKIF</sequence>
<evidence type="ECO:0000313" key="1">
    <source>
        <dbReference type="EMBL" id="VVC34896.1"/>
    </source>
</evidence>
<evidence type="ECO:0000313" key="2">
    <source>
        <dbReference type="Proteomes" id="UP000325440"/>
    </source>
</evidence>
<dbReference type="OrthoDB" id="6623841at2759"/>
<protein>
    <submittedName>
        <fullName evidence="1">Uncharacterized protein</fullName>
    </submittedName>
</protein>
<dbReference type="AlphaFoldDB" id="A0A5E4MVP5"/>
<keyword evidence="2" id="KW-1185">Reference proteome</keyword>
<accession>A0A5E4MVP5</accession>